<accession>A0A7C1GPU0</accession>
<reference evidence="1" key="1">
    <citation type="journal article" date="2020" name="mSystems">
        <title>Genome- and Community-Level Interaction Insights into Carbon Utilization and Element Cycling Functions of Hydrothermarchaeota in Hydrothermal Sediment.</title>
        <authorList>
            <person name="Zhou Z."/>
            <person name="Liu Y."/>
            <person name="Xu W."/>
            <person name="Pan J."/>
            <person name="Luo Z.H."/>
            <person name="Li M."/>
        </authorList>
    </citation>
    <scope>NUCLEOTIDE SEQUENCE [LARGE SCALE GENOMIC DNA]</scope>
    <source>
        <strain evidence="1">SpSt-116</strain>
    </source>
</reference>
<dbReference type="EMBL" id="DSAY01000095">
    <property type="protein sequence ID" value="HDP15152.1"/>
    <property type="molecule type" value="Genomic_DNA"/>
</dbReference>
<name>A0A7C1GPU0_9CREN</name>
<organism evidence="1">
    <name type="scientific">Thermofilum adornatum</name>
    <dbReference type="NCBI Taxonomy" id="1365176"/>
    <lineage>
        <taxon>Archaea</taxon>
        <taxon>Thermoproteota</taxon>
        <taxon>Thermoprotei</taxon>
        <taxon>Thermofilales</taxon>
        <taxon>Thermofilaceae</taxon>
        <taxon>Thermofilum</taxon>
    </lineage>
</organism>
<sequence>MSEIYKKATSNLRLLEKLELILPGYRGYKEKELGRETDRLIRNYLLSRIQPAYRDFKNAMKAIALSGDQTLATEYNEVQAIFDRVISKLKTMSYGYTGFFDLVKVEEQQLDKMIEFDWNLVSTAEKIQEKARNVAKSDPGKLREALDDLKNELLSLEDTLINRENIIKGVGEK</sequence>
<protein>
    <submittedName>
        <fullName evidence="1">Uncharacterized protein</fullName>
    </submittedName>
</protein>
<evidence type="ECO:0000313" key="1">
    <source>
        <dbReference type="EMBL" id="HDP15152.1"/>
    </source>
</evidence>
<proteinExistence type="predicted"/>
<dbReference type="AlphaFoldDB" id="A0A7C1GPU0"/>
<gene>
    <name evidence="1" type="ORF">ENN26_05170</name>
</gene>
<comment type="caution">
    <text evidence="1">The sequence shown here is derived from an EMBL/GenBank/DDBJ whole genome shotgun (WGS) entry which is preliminary data.</text>
</comment>